<organism evidence="3 4">
    <name type="scientific">Cephus cinctus</name>
    <name type="common">Wheat stem sawfly</name>
    <dbReference type="NCBI Taxonomy" id="211228"/>
    <lineage>
        <taxon>Eukaryota</taxon>
        <taxon>Metazoa</taxon>
        <taxon>Ecdysozoa</taxon>
        <taxon>Arthropoda</taxon>
        <taxon>Hexapoda</taxon>
        <taxon>Insecta</taxon>
        <taxon>Pterygota</taxon>
        <taxon>Neoptera</taxon>
        <taxon>Endopterygota</taxon>
        <taxon>Hymenoptera</taxon>
        <taxon>Cephoidea</taxon>
        <taxon>Cephidae</taxon>
        <taxon>Cephus</taxon>
    </lineage>
</organism>
<dbReference type="Proteomes" id="UP000694920">
    <property type="component" value="Unplaced"/>
</dbReference>
<evidence type="ECO:0000313" key="3">
    <source>
        <dbReference type="Proteomes" id="UP000694920"/>
    </source>
</evidence>
<sequence>MCNCHFVICRKFSVSGNIYNIRDSIYNFATTIMGPQIYNFVWPIIMQLCSFKMLWIFYFIVSCITTFLMVMYKSREDELKESILPNDNKDHKPTSGEVGVIKIVCDKLHALSEKLAAKEHTLKESIKSTEKVLNDIDNKSVSMIEDRYRDLMIDLKKNLMKTEQEVKSLQDEVTSLSLRRENLKNDVLKQQEDYHKMLATFNKDLESNNGQPKCSNFKVPTTLRCTYTSDNHSRSTIRSKVDRL</sequence>
<keyword evidence="1" id="KW-0175">Coiled coil</keyword>
<gene>
    <name evidence="4" type="primary">LOC107269454</name>
</gene>
<feature type="transmembrane region" description="Helical" evidence="2">
    <location>
        <begin position="53"/>
        <end position="72"/>
    </location>
</feature>
<evidence type="ECO:0000313" key="4">
    <source>
        <dbReference type="RefSeq" id="XP_024942500.1"/>
    </source>
</evidence>
<dbReference type="AlphaFoldDB" id="A0AAJ7W2U8"/>
<keyword evidence="2" id="KW-1133">Transmembrane helix</keyword>
<reference evidence="4" key="1">
    <citation type="submission" date="2025-08" db="UniProtKB">
        <authorList>
            <consortium name="RefSeq"/>
        </authorList>
    </citation>
    <scope>IDENTIFICATION</scope>
</reference>
<dbReference type="GeneID" id="107269454"/>
<dbReference type="RefSeq" id="XP_024942500.1">
    <property type="nucleotide sequence ID" value="XM_025086732.1"/>
</dbReference>
<name>A0AAJ7W2U8_CEPCN</name>
<protein>
    <submittedName>
        <fullName evidence="4">Uncharacterized protein LOC107269454 isoform X1</fullName>
    </submittedName>
</protein>
<accession>A0AAJ7W2U8</accession>
<keyword evidence="2" id="KW-0812">Transmembrane</keyword>
<evidence type="ECO:0000256" key="1">
    <source>
        <dbReference type="SAM" id="Coils"/>
    </source>
</evidence>
<keyword evidence="2" id="KW-0472">Membrane</keyword>
<feature type="coiled-coil region" evidence="1">
    <location>
        <begin position="145"/>
        <end position="186"/>
    </location>
</feature>
<evidence type="ECO:0000256" key="2">
    <source>
        <dbReference type="SAM" id="Phobius"/>
    </source>
</evidence>
<keyword evidence="3" id="KW-1185">Reference proteome</keyword>
<proteinExistence type="predicted"/>